<gene>
    <name evidence="2" type="ORF">C7474_0505</name>
</gene>
<feature type="domain" description="HTH marR-type" evidence="1">
    <location>
        <begin position="1"/>
        <end position="141"/>
    </location>
</feature>
<dbReference type="PANTHER" id="PTHR33164">
    <property type="entry name" value="TRANSCRIPTIONAL REGULATOR, MARR FAMILY"/>
    <property type="match status" value="1"/>
</dbReference>
<dbReference type="InterPro" id="IPR036388">
    <property type="entry name" value="WH-like_DNA-bd_sf"/>
</dbReference>
<evidence type="ECO:0000313" key="3">
    <source>
        <dbReference type="Proteomes" id="UP000273158"/>
    </source>
</evidence>
<comment type="caution">
    <text evidence="2">The sequence shown here is derived from an EMBL/GenBank/DDBJ whole genome shotgun (WGS) entry which is preliminary data.</text>
</comment>
<dbReference type="InterPro" id="IPR000835">
    <property type="entry name" value="HTH_MarR-typ"/>
</dbReference>
<dbReference type="Pfam" id="PF12802">
    <property type="entry name" value="MarR_2"/>
    <property type="match status" value="1"/>
</dbReference>
<protein>
    <submittedName>
        <fullName evidence="2">DNA-binding MarR family transcriptional regulator</fullName>
    </submittedName>
</protein>
<dbReference type="PROSITE" id="PS50995">
    <property type="entry name" value="HTH_MARR_2"/>
    <property type="match status" value="1"/>
</dbReference>
<accession>A0A498CDE7</accession>
<dbReference type="PANTHER" id="PTHR33164:SF43">
    <property type="entry name" value="HTH-TYPE TRANSCRIPTIONAL REPRESSOR YETL"/>
    <property type="match status" value="1"/>
</dbReference>
<keyword evidence="2" id="KW-0238">DNA-binding</keyword>
<dbReference type="GO" id="GO:0003677">
    <property type="term" value="F:DNA binding"/>
    <property type="evidence" value="ECO:0007669"/>
    <property type="project" value="UniProtKB-KW"/>
</dbReference>
<dbReference type="EMBL" id="RCDB01000001">
    <property type="protein sequence ID" value="RLK52556.1"/>
    <property type="molecule type" value="Genomic_DNA"/>
</dbReference>
<dbReference type="InterPro" id="IPR036390">
    <property type="entry name" value="WH_DNA-bd_sf"/>
</dbReference>
<dbReference type="Proteomes" id="UP000273158">
    <property type="component" value="Unassembled WGS sequence"/>
</dbReference>
<sequence>MLDRFTLIAKVLEEAAQIGRELTAGRSRPFGSHHLSRSQLEVLFVIAHAPEPISAGALAGALTVTPGAVTQLVAGLRELGLVEISTPGDDARVRAISLTADARAQVGTFEHDQVARLAPRFDGLRTSELRRLAELLAKRRG</sequence>
<dbReference type="AlphaFoldDB" id="A0A498CDE7"/>
<dbReference type="SUPFAM" id="SSF46785">
    <property type="entry name" value="Winged helix' DNA-binding domain"/>
    <property type="match status" value="1"/>
</dbReference>
<organism evidence="2 3">
    <name type="scientific">Microbacterium telephonicum</name>
    <dbReference type="NCBI Taxonomy" id="1714841"/>
    <lineage>
        <taxon>Bacteria</taxon>
        <taxon>Bacillati</taxon>
        <taxon>Actinomycetota</taxon>
        <taxon>Actinomycetes</taxon>
        <taxon>Micrococcales</taxon>
        <taxon>Microbacteriaceae</taxon>
        <taxon>Microbacterium</taxon>
    </lineage>
</organism>
<dbReference type="InterPro" id="IPR039422">
    <property type="entry name" value="MarR/SlyA-like"/>
</dbReference>
<dbReference type="RefSeq" id="WP_241965111.1">
    <property type="nucleotide sequence ID" value="NZ_RCDB01000001.1"/>
</dbReference>
<evidence type="ECO:0000313" key="2">
    <source>
        <dbReference type="EMBL" id="RLK52556.1"/>
    </source>
</evidence>
<proteinExistence type="predicted"/>
<dbReference type="GO" id="GO:0006950">
    <property type="term" value="P:response to stress"/>
    <property type="evidence" value="ECO:0007669"/>
    <property type="project" value="TreeGrafter"/>
</dbReference>
<dbReference type="Gene3D" id="1.10.10.10">
    <property type="entry name" value="Winged helix-like DNA-binding domain superfamily/Winged helix DNA-binding domain"/>
    <property type="match status" value="1"/>
</dbReference>
<name>A0A498CDE7_9MICO</name>
<dbReference type="SMART" id="SM00347">
    <property type="entry name" value="HTH_MARR"/>
    <property type="match status" value="1"/>
</dbReference>
<dbReference type="GO" id="GO:0003700">
    <property type="term" value="F:DNA-binding transcription factor activity"/>
    <property type="evidence" value="ECO:0007669"/>
    <property type="project" value="InterPro"/>
</dbReference>
<reference evidence="2 3" key="1">
    <citation type="journal article" date="2015" name="Stand. Genomic Sci.">
        <title>Genomic Encyclopedia of Bacterial and Archaeal Type Strains, Phase III: the genomes of soil and plant-associated and newly described type strains.</title>
        <authorList>
            <person name="Whitman W.B."/>
            <person name="Woyke T."/>
            <person name="Klenk H.P."/>
            <person name="Zhou Y."/>
            <person name="Lilburn T.G."/>
            <person name="Beck B.J."/>
            <person name="De Vos P."/>
            <person name="Vandamme P."/>
            <person name="Eisen J.A."/>
            <person name="Garrity G."/>
            <person name="Hugenholtz P."/>
            <person name="Kyrpides N.C."/>
        </authorList>
    </citation>
    <scope>NUCLEOTIDE SEQUENCE [LARGE SCALE GENOMIC DNA]</scope>
    <source>
        <strain evidence="2 3">S2T63</strain>
    </source>
</reference>
<keyword evidence="3" id="KW-1185">Reference proteome</keyword>
<evidence type="ECO:0000259" key="1">
    <source>
        <dbReference type="PROSITE" id="PS50995"/>
    </source>
</evidence>